<name>A0ACD3AD92_9AGAR</name>
<evidence type="ECO:0000313" key="1">
    <source>
        <dbReference type="EMBL" id="TFK63636.1"/>
    </source>
</evidence>
<keyword evidence="2" id="KW-1185">Reference proteome</keyword>
<protein>
    <submittedName>
        <fullName evidence="1">Uncharacterized protein</fullName>
    </submittedName>
</protein>
<organism evidence="1 2">
    <name type="scientific">Pluteus cervinus</name>
    <dbReference type="NCBI Taxonomy" id="181527"/>
    <lineage>
        <taxon>Eukaryota</taxon>
        <taxon>Fungi</taxon>
        <taxon>Dikarya</taxon>
        <taxon>Basidiomycota</taxon>
        <taxon>Agaricomycotina</taxon>
        <taxon>Agaricomycetes</taxon>
        <taxon>Agaricomycetidae</taxon>
        <taxon>Agaricales</taxon>
        <taxon>Pluteineae</taxon>
        <taxon>Pluteaceae</taxon>
        <taxon>Pluteus</taxon>
    </lineage>
</organism>
<accession>A0ACD3AD92</accession>
<proteinExistence type="predicted"/>
<dbReference type="Proteomes" id="UP000308600">
    <property type="component" value="Unassembled WGS sequence"/>
</dbReference>
<evidence type="ECO:0000313" key="2">
    <source>
        <dbReference type="Proteomes" id="UP000308600"/>
    </source>
</evidence>
<sequence>MSVTTSSLYPSAGQSLHNTLGAAFLGVVFASILFGITNLHVFLYYRQYQKDSRLQNLSVSHVVL</sequence>
<dbReference type="EMBL" id="ML208513">
    <property type="protein sequence ID" value="TFK63636.1"/>
    <property type="molecule type" value="Genomic_DNA"/>
</dbReference>
<gene>
    <name evidence="1" type="ORF">BDN72DRAFT_847444</name>
</gene>
<reference evidence="1 2" key="1">
    <citation type="journal article" date="2019" name="Nat. Ecol. Evol.">
        <title>Megaphylogeny resolves global patterns of mushroom evolution.</title>
        <authorList>
            <person name="Varga T."/>
            <person name="Krizsan K."/>
            <person name="Foldi C."/>
            <person name="Dima B."/>
            <person name="Sanchez-Garcia M."/>
            <person name="Sanchez-Ramirez S."/>
            <person name="Szollosi G.J."/>
            <person name="Szarkandi J.G."/>
            <person name="Papp V."/>
            <person name="Albert L."/>
            <person name="Andreopoulos W."/>
            <person name="Angelini C."/>
            <person name="Antonin V."/>
            <person name="Barry K.W."/>
            <person name="Bougher N.L."/>
            <person name="Buchanan P."/>
            <person name="Buyck B."/>
            <person name="Bense V."/>
            <person name="Catcheside P."/>
            <person name="Chovatia M."/>
            <person name="Cooper J."/>
            <person name="Damon W."/>
            <person name="Desjardin D."/>
            <person name="Finy P."/>
            <person name="Geml J."/>
            <person name="Haridas S."/>
            <person name="Hughes K."/>
            <person name="Justo A."/>
            <person name="Karasinski D."/>
            <person name="Kautmanova I."/>
            <person name="Kiss B."/>
            <person name="Kocsube S."/>
            <person name="Kotiranta H."/>
            <person name="LaButti K.M."/>
            <person name="Lechner B.E."/>
            <person name="Liimatainen K."/>
            <person name="Lipzen A."/>
            <person name="Lukacs Z."/>
            <person name="Mihaltcheva S."/>
            <person name="Morgado L.N."/>
            <person name="Niskanen T."/>
            <person name="Noordeloos M.E."/>
            <person name="Ohm R.A."/>
            <person name="Ortiz-Santana B."/>
            <person name="Ovrebo C."/>
            <person name="Racz N."/>
            <person name="Riley R."/>
            <person name="Savchenko A."/>
            <person name="Shiryaev A."/>
            <person name="Soop K."/>
            <person name="Spirin V."/>
            <person name="Szebenyi C."/>
            <person name="Tomsovsky M."/>
            <person name="Tulloss R.E."/>
            <person name="Uehling J."/>
            <person name="Grigoriev I.V."/>
            <person name="Vagvolgyi C."/>
            <person name="Papp T."/>
            <person name="Martin F.M."/>
            <person name="Miettinen O."/>
            <person name="Hibbett D.S."/>
            <person name="Nagy L.G."/>
        </authorList>
    </citation>
    <scope>NUCLEOTIDE SEQUENCE [LARGE SCALE GENOMIC DNA]</scope>
    <source>
        <strain evidence="1 2">NL-1719</strain>
    </source>
</reference>